<dbReference type="InterPro" id="IPR019734">
    <property type="entry name" value="TPR_rpt"/>
</dbReference>
<dbReference type="Gene3D" id="1.25.40.10">
    <property type="entry name" value="Tetratricopeptide repeat domain"/>
    <property type="match status" value="2"/>
</dbReference>
<dbReference type="SMART" id="SM00028">
    <property type="entry name" value="TPR"/>
    <property type="match status" value="4"/>
</dbReference>
<feature type="compositionally biased region" description="Polar residues" evidence="1">
    <location>
        <begin position="354"/>
        <end position="374"/>
    </location>
</feature>
<dbReference type="InterPro" id="IPR011990">
    <property type="entry name" value="TPR-like_helical_dom_sf"/>
</dbReference>
<dbReference type="SUPFAM" id="SSF57850">
    <property type="entry name" value="RING/U-box"/>
    <property type="match status" value="2"/>
</dbReference>
<dbReference type="InterPro" id="IPR027370">
    <property type="entry name" value="Znf-RING_euk"/>
</dbReference>
<evidence type="ECO:0000313" key="3">
    <source>
        <dbReference type="Proteomes" id="UP000749559"/>
    </source>
</evidence>
<dbReference type="GO" id="GO:0005737">
    <property type="term" value="C:cytoplasm"/>
    <property type="evidence" value="ECO:0007669"/>
    <property type="project" value="UniProtKB-ARBA"/>
</dbReference>
<proteinExistence type="predicted"/>
<dbReference type="SUPFAM" id="SSF88697">
    <property type="entry name" value="PUA domain-like"/>
    <property type="match status" value="1"/>
</dbReference>
<dbReference type="Gene3D" id="3.30.40.10">
    <property type="entry name" value="Zinc/RING finger domain, C3HC4 (zinc finger)"/>
    <property type="match status" value="2"/>
</dbReference>
<organism evidence="2 3">
    <name type="scientific">Owenia fusiformis</name>
    <name type="common">Polychaete worm</name>
    <dbReference type="NCBI Taxonomy" id="6347"/>
    <lineage>
        <taxon>Eukaryota</taxon>
        <taxon>Metazoa</taxon>
        <taxon>Spiralia</taxon>
        <taxon>Lophotrochozoa</taxon>
        <taxon>Annelida</taxon>
        <taxon>Polychaeta</taxon>
        <taxon>Sedentaria</taxon>
        <taxon>Canalipalpata</taxon>
        <taxon>Sabellida</taxon>
        <taxon>Oweniida</taxon>
        <taxon>Oweniidae</taxon>
        <taxon>Owenia</taxon>
    </lineage>
</organism>
<dbReference type="CDD" id="cd16514">
    <property type="entry name" value="RING-HC_LONFs_rpt2"/>
    <property type="match status" value="1"/>
</dbReference>
<accession>A0A8J1TH96</accession>
<dbReference type="InterPro" id="IPR001841">
    <property type="entry name" value="Znf_RING"/>
</dbReference>
<reference evidence="2" key="1">
    <citation type="submission" date="2022-03" db="EMBL/GenBank/DDBJ databases">
        <authorList>
            <person name="Martin C."/>
        </authorList>
    </citation>
    <scope>NUCLEOTIDE SEQUENCE</scope>
</reference>
<dbReference type="PROSITE" id="PS50005">
    <property type="entry name" value="TPR"/>
    <property type="match status" value="1"/>
</dbReference>
<dbReference type="SUPFAM" id="SSF48452">
    <property type="entry name" value="TPR-like"/>
    <property type="match status" value="2"/>
</dbReference>
<dbReference type="PROSITE" id="PS50089">
    <property type="entry name" value="ZF_RING_2"/>
    <property type="match status" value="2"/>
</dbReference>
<dbReference type="PROSITE" id="PS51787">
    <property type="entry name" value="LON_N"/>
    <property type="match status" value="1"/>
</dbReference>
<dbReference type="CDD" id="cd16513">
    <property type="entry name" value="RING-HC_LONFs_rpt1"/>
    <property type="match status" value="1"/>
</dbReference>
<gene>
    <name evidence="2" type="ORF">OFUS_LOCUS4441</name>
</gene>
<dbReference type="Pfam" id="PF02190">
    <property type="entry name" value="LON_substr_bdg"/>
    <property type="match status" value="1"/>
</dbReference>
<dbReference type="Gene3D" id="2.30.130.40">
    <property type="entry name" value="LON domain-like"/>
    <property type="match status" value="1"/>
</dbReference>
<comment type="caution">
    <text evidence="2">The sequence shown here is derived from an EMBL/GenBank/DDBJ whole genome shotgun (WGS) entry which is preliminary data.</text>
</comment>
<dbReference type="Pfam" id="PF13445">
    <property type="entry name" value="zf-RING_UBOX"/>
    <property type="match status" value="1"/>
</dbReference>
<dbReference type="PROSITE" id="PS00518">
    <property type="entry name" value="ZF_RING_1"/>
    <property type="match status" value="2"/>
</dbReference>
<dbReference type="OrthoDB" id="264917at2759"/>
<sequence>MVDLAKEAFNTHNYDLAAEIYERSIKDRGPNIEVFLGLADSLAGTGDFSKAFTAYTQALRLGSVTPERLKHLVSFLVDMMGKNDKLMPQAAKDVDRDLFRCHLCMGFFVNPLTIPCGHTFCRKCLEKRQSKQCKKCDETHHFLNIRSIKNNILISKMIDLLFSTEMNASRLKEQANCAIKTRKFKEAADIYTQALEHAPNDHVLASNRAHAYISMGMFKEALADADKAIALKPDWPKGYYRRATALSEMFRLQEASLAYLQCLTLDPSADTARNCLAKTLHKVLQPLPQEHIKLSELNLNPTHFTSSYSTTEGATAEPLGTNIFTKETLEQLKLKLKEKILQSSYAELVENQESKNTSQNESACSQDAETTPSKCETDNQSEHSPILPKCSHSPSEESKVPNSPQRRKRNISENSDYRRVSDLVSPTRPGPSKKGKQGSPPSPTTSRRGSTTTFETKFHKCLTKDDFECGLCFRLLYEPVTTPCGHVFCKQCLDRCLDHNTSCPACRSCLAEYLAARRDSTTEVVNEVVQKYYPEEYAERKEVFEAEMLEYAGLVEEEKVKIPIFVCTVSYPKIPCPLHIFEPRYRLMVRQAMEAGTRQFGMTVANGPEEDDFADFGCMLEIRDVQFFPDGRSVVDCIGGRRFHVKSKGMRDGYNTAEVEFIQDIKVQGPEAEELKKIHDKMYVEVKKWISSLSARQMAQITSHFGTMPEPDNDPQLLDNGPTWAWWILGVLPLNPAAQIKILAMQSLKERLLAMRKILKCVKEKQ</sequence>
<evidence type="ECO:0000313" key="2">
    <source>
        <dbReference type="EMBL" id="CAH1777390.1"/>
    </source>
</evidence>
<dbReference type="InterPro" id="IPR046336">
    <property type="entry name" value="Lon_prtase_N_sf"/>
</dbReference>
<dbReference type="SMART" id="SM00464">
    <property type="entry name" value="LON"/>
    <property type="match status" value="1"/>
</dbReference>
<feature type="region of interest" description="Disordered" evidence="1">
    <location>
        <begin position="351"/>
        <end position="451"/>
    </location>
</feature>
<dbReference type="EMBL" id="CAIIXF020000002">
    <property type="protein sequence ID" value="CAH1777390.1"/>
    <property type="molecule type" value="Genomic_DNA"/>
</dbReference>
<dbReference type="SMART" id="SM00184">
    <property type="entry name" value="RING"/>
    <property type="match status" value="2"/>
</dbReference>
<evidence type="ECO:0000256" key="1">
    <source>
        <dbReference type="SAM" id="MobiDB-lite"/>
    </source>
</evidence>
<dbReference type="Pfam" id="PF13181">
    <property type="entry name" value="TPR_8"/>
    <property type="match status" value="2"/>
</dbReference>
<dbReference type="InterPro" id="IPR015947">
    <property type="entry name" value="PUA-like_sf"/>
</dbReference>
<dbReference type="PANTHER" id="PTHR23327:SF42">
    <property type="entry name" value="LON PEPTIDASE N-TERMINAL DOMAIN AND RING FINGER PROTEIN C14F5.10C"/>
    <property type="match status" value="1"/>
</dbReference>
<dbReference type="InterPro" id="IPR003111">
    <property type="entry name" value="Lon_prtase_N"/>
</dbReference>
<protein>
    <submittedName>
        <fullName evidence="2">Uncharacterized protein</fullName>
    </submittedName>
</protein>
<dbReference type="Proteomes" id="UP000749559">
    <property type="component" value="Unassembled WGS sequence"/>
</dbReference>
<name>A0A8J1TH96_OWEFU</name>
<dbReference type="InterPro" id="IPR017907">
    <property type="entry name" value="Znf_RING_CS"/>
</dbReference>
<dbReference type="Pfam" id="PF13923">
    <property type="entry name" value="zf-C3HC4_2"/>
    <property type="match status" value="1"/>
</dbReference>
<keyword evidence="3" id="KW-1185">Reference proteome</keyword>
<dbReference type="Pfam" id="PF13432">
    <property type="entry name" value="TPR_16"/>
    <property type="match status" value="1"/>
</dbReference>
<dbReference type="InterPro" id="IPR013083">
    <property type="entry name" value="Znf_RING/FYVE/PHD"/>
</dbReference>
<dbReference type="PANTHER" id="PTHR23327">
    <property type="entry name" value="RING FINGER PROTEIN 127"/>
    <property type="match status" value="1"/>
</dbReference>
<dbReference type="AlphaFoldDB" id="A0A8J1TH96"/>